<reference evidence="1 2" key="1">
    <citation type="submission" date="2019-07" db="EMBL/GenBank/DDBJ databases">
        <title>WGS assembly of Gossypium tomentosum.</title>
        <authorList>
            <person name="Chen Z.J."/>
            <person name="Sreedasyam A."/>
            <person name="Ando A."/>
            <person name="Song Q."/>
            <person name="De L."/>
            <person name="Hulse-Kemp A."/>
            <person name="Ding M."/>
            <person name="Ye W."/>
            <person name="Kirkbride R."/>
            <person name="Jenkins J."/>
            <person name="Plott C."/>
            <person name="Lovell J."/>
            <person name="Lin Y.-M."/>
            <person name="Vaughn R."/>
            <person name="Liu B."/>
            <person name="Li W."/>
            <person name="Simpson S."/>
            <person name="Scheffler B."/>
            <person name="Saski C."/>
            <person name="Grover C."/>
            <person name="Hu G."/>
            <person name="Conover J."/>
            <person name="Carlson J."/>
            <person name="Shu S."/>
            <person name="Boston L."/>
            <person name="Williams M."/>
            <person name="Peterson D."/>
            <person name="Mcgee K."/>
            <person name="Jones D."/>
            <person name="Wendel J."/>
            <person name="Stelly D."/>
            <person name="Grimwood J."/>
            <person name="Schmutz J."/>
        </authorList>
    </citation>
    <scope>NUCLEOTIDE SEQUENCE [LARGE SCALE GENOMIC DNA]</scope>
    <source>
        <strain evidence="1">7179.01</strain>
    </source>
</reference>
<protein>
    <submittedName>
        <fullName evidence="1">Uncharacterized protein</fullName>
    </submittedName>
</protein>
<proteinExistence type="predicted"/>
<keyword evidence="2" id="KW-1185">Reference proteome</keyword>
<dbReference type="Proteomes" id="UP000322667">
    <property type="component" value="Chromosome D04"/>
</dbReference>
<gene>
    <name evidence="1" type="ORF">ES332_D04G078500v1</name>
</gene>
<evidence type="ECO:0000313" key="1">
    <source>
        <dbReference type="EMBL" id="TYH76340.1"/>
    </source>
</evidence>
<dbReference type="EMBL" id="CM017626">
    <property type="protein sequence ID" value="TYH76340.1"/>
    <property type="molecule type" value="Genomic_DNA"/>
</dbReference>
<organism evidence="1 2">
    <name type="scientific">Gossypium tomentosum</name>
    <name type="common">Hawaiian cotton</name>
    <name type="synonym">Gossypium sandvicense</name>
    <dbReference type="NCBI Taxonomy" id="34277"/>
    <lineage>
        <taxon>Eukaryota</taxon>
        <taxon>Viridiplantae</taxon>
        <taxon>Streptophyta</taxon>
        <taxon>Embryophyta</taxon>
        <taxon>Tracheophyta</taxon>
        <taxon>Spermatophyta</taxon>
        <taxon>Magnoliopsida</taxon>
        <taxon>eudicotyledons</taxon>
        <taxon>Gunneridae</taxon>
        <taxon>Pentapetalae</taxon>
        <taxon>rosids</taxon>
        <taxon>malvids</taxon>
        <taxon>Malvales</taxon>
        <taxon>Malvaceae</taxon>
        <taxon>Malvoideae</taxon>
        <taxon>Gossypium</taxon>
    </lineage>
</organism>
<dbReference type="AlphaFoldDB" id="A0A5D2LBH6"/>
<sequence>MRIKFLNNTLIRKISDIKNYFPSPFINDFLNEYRRIGIAITRRSGRLGW</sequence>
<accession>A0A5D2LBH6</accession>
<evidence type="ECO:0000313" key="2">
    <source>
        <dbReference type="Proteomes" id="UP000322667"/>
    </source>
</evidence>
<name>A0A5D2LBH6_GOSTO</name>